<protein>
    <submittedName>
        <fullName evidence="1">Uncharacterized protein</fullName>
    </submittedName>
</protein>
<keyword evidence="2" id="KW-1185">Reference proteome</keyword>
<dbReference type="HOGENOM" id="CLU_2937713_0_0_6"/>
<proteinExistence type="predicted"/>
<gene>
    <name evidence="1" type="ORF">PLESHI_14456</name>
</gene>
<name>R8ANE9_PLESH</name>
<evidence type="ECO:0000313" key="1">
    <source>
        <dbReference type="EMBL" id="EON87835.1"/>
    </source>
</evidence>
<evidence type="ECO:0000313" key="2">
    <source>
        <dbReference type="Proteomes" id="UP000014012"/>
    </source>
</evidence>
<sequence>MQDKAGKVGRWRKYHAIAMQQAVTAPTGALRAINLNLAAECRCEIQRLKKGTNTTMRKDL</sequence>
<dbReference type="Proteomes" id="UP000014012">
    <property type="component" value="Unassembled WGS sequence"/>
</dbReference>
<organism evidence="1 2">
    <name type="scientific">Plesiomonas shigelloides 302-73</name>
    <dbReference type="NCBI Taxonomy" id="1315976"/>
    <lineage>
        <taxon>Bacteria</taxon>
        <taxon>Pseudomonadati</taxon>
        <taxon>Pseudomonadota</taxon>
        <taxon>Gammaproteobacteria</taxon>
        <taxon>Enterobacterales</taxon>
        <taxon>Enterobacteriaceae</taxon>
        <taxon>Plesiomonas</taxon>
    </lineage>
</organism>
<dbReference type="EMBL" id="AQQO01000358">
    <property type="protein sequence ID" value="EON87835.1"/>
    <property type="molecule type" value="Genomic_DNA"/>
</dbReference>
<accession>R8ANE9</accession>
<reference evidence="1 2" key="1">
    <citation type="journal article" date="2013" name="Genome Announc.">
        <title>Genome Sequence of Plesiomonas shigelloides Strain 302-73 (Serotype O1).</title>
        <authorList>
            <person name="Pique N."/>
            <person name="Aquilini E."/>
            <person name="Alioto T."/>
            <person name="Minana-Galbis D."/>
            <person name="Tomas J.M."/>
        </authorList>
    </citation>
    <scope>NUCLEOTIDE SEQUENCE [LARGE SCALE GENOMIC DNA]</scope>
    <source>
        <strain evidence="1 2">302-73</strain>
    </source>
</reference>
<dbReference type="AlphaFoldDB" id="R8ANE9"/>
<comment type="caution">
    <text evidence="1">The sequence shown here is derived from an EMBL/GenBank/DDBJ whole genome shotgun (WGS) entry which is preliminary data.</text>
</comment>